<accession>A0ABT1FG44</accession>
<name>A0ABT1FG44_9GAMM</name>
<protein>
    <submittedName>
        <fullName evidence="1">Uncharacterized protein</fullName>
    </submittedName>
</protein>
<evidence type="ECO:0000313" key="2">
    <source>
        <dbReference type="Proteomes" id="UP001204615"/>
    </source>
</evidence>
<sequence>MAKTIDSQKLENAAERLEWVLHQYPDSDEVKSLLTSLSALIEEAKAGRVLVPINGSDVPGAYDFTDGRFIPYREPNVDNAYSDFVDEIEGGLSEEDKERIARMDAMRQAMSDSDPTTIN</sequence>
<reference evidence="1 2" key="1">
    <citation type="submission" date="2022-06" db="EMBL/GenBank/DDBJ databases">
        <title>Dyella sp. Sa strain:Sa Genome sequencing.</title>
        <authorList>
            <person name="Park S."/>
        </authorList>
    </citation>
    <scope>NUCLEOTIDE SEQUENCE [LARGE SCALE GENOMIC DNA]</scope>
    <source>
        <strain evidence="1 2">Sa</strain>
    </source>
</reference>
<evidence type="ECO:0000313" key="1">
    <source>
        <dbReference type="EMBL" id="MCP1376345.1"/>
    </source>
</evidence>
<gene>
    <name evidence="1" type="ORF">NC595_20035</name>
</gene>
<proteinExistence type="predicted"/>
<dbReference type="RefSeq" id="WP_253569153.1">
    <property type="nucleotide sequence ID" value="NZ_JAMZEK010000006.1"/>
</dbReference>
<comment type="caution">
    <text evidence="1">The sequence shown here is derived from an EMBL/GenBank/DDBJ whole genome shotgun (WGS) entry which is preliminary data.</text>
</comment>
<dbReference type="EMBL" id="JAMZEK010000006">
    <property type="protein sequence ID" value="MCP1376345.1"/>
    <property type="molecule type" value="Genomic_DNA"/>
</dbReference>
<organism evidence="1 2">
    <name type="scientific">Dyella lutea</name>
    <dbReference type="NCBI Taxonomy" id="2950441"/>
    <lineage>
        <taxon>Bacteria</taxon>
        <taxon>Pseudomonadati</taxon>
        <taxon>Pseudomonadota</taxon>
        <taxon>Gammaproteobacteria</taxon>
        <taxon>Lysobacterales</taxon>
        <taxon>Rhodanobacteraceae</taxon>
        <taxon>Dyella</taxon>
    </lineage>
</organism>
<keyword evidence="2" id="KW-1185">Reference proteome</keyword>
<dbReference type="Proteomes" id="UP001204615">
    <property type="component" value="Unassembled WGS sequence"/>
</dbReference>